<dbReference type="Proteomes" id="UP001270362">
    <property type="component" value="Unassembled WGS sequence"/>
</dbReference>
<feature type="region of interest" description="Disordered" evidence="1">
    <location>
        <begin position="97"/>
        <end position="116"/>
    </location>
</feature>
<sequence length="251" mass="27723">MGWLLCSACRTRRQWSRSSKQSRSRFQATCYPYGRCCCCCQKAEPFDGSGPWDRGRLWDMGGNWKRSMPDGSAPKLSTSSCRWYRSAATPIGCVSERGRVEPPTVPTPPNRRTRGAPRCLSYRRKRRALEGKSELAAACACLSVPAFLSIDLAGTYTCTLRLFGRLASKGRYLSPAARRRATDSITPSPSCLPAPPSPLLGGDPDPCRWETKKNGAARYHEVPDDRAMSCLGRNLDSPMSVTLPDRHSNSP</sequence>
<keyword evidence="3" id="KW-1185">Reference proteome</keyword>
<dbReference type="AlphaFoldDB" id="A0AAE1CI30"/>
<comment type="caution">
    <text evidence="2">The sequence shown here is derived from an EMBL/GenBank/DDBJ whole genome shotgun (WGS) entry which is preliminary data.</text>
</comment>
<reference evidence="2" key="2">
    <citation type="submission" date="2023-06" db="EMBL/GenBank/DDBJ databases">
        <authorList>
            <consortium name="Lawrence Berkeley National Laboratory"/>
            <person name="Haridas S."/>
            <person name="Hensen N."/>
            <person name="Bonometti L."/>
            <person name="Westerberg I."/>
            <person name="Brannstrom I.O."/>
            <person name="Guillou S."/>
            <person name="Cros-Aarteil S."/>
            <person name="Calhoun S."/>
            <person name="Kuo A."/>
            <person name="Mondo S."/>
            <person name="Pangilinan J."/>
            <person name="Riley R."/>
            <person name="Labutti K."/>
            <person name="Andreopoulos B."/>
            <person name="Lipzen A."/>
            <person name="Chen C."/>
            <person name="Yanf M."/>
            <person name="Daum C."/>
            <person name="Ng V."/>
            <person name="Clum A."/>
            <person name="Steindorff A."/>
            <person name="Ohm R."/>
            <person name="Martin F."/>
            <person name="Silar P."/>
            <person name="Natvig D."/>
            <person name="Lalanne C."/>
            <person name="Gautier V."/>
            <person name="Ament-Velasquez S.L."/>
            <person name="Kruys A."/>
            <person name="Hutchinson M.I."/>
            <person name="Powell A.J."/>
            <person name="Barry K."/>
            <person name="Miller A.N."/>
            <person name="Grigoriev I.V."/>
            <person name="Debuchy R."/>
            <person name="Gladieux P."/>
            <person name="Thoren M.H."/>
            <person name="Johannesson H."/>
        </authorList>
    </citation>
    <scope>NUCLEOTIDE SEQUENCE</scope>
    <source>
        <strain evidence="2">CBS 314.62</strain>
    </source>
</reference>
<protein>
    <submittedName>
        <fullName evidence="2">Uncharacterized protein</fullName>
    </submittedName>
</protein>
<feature type="region of interest" description="Disordered" evidence="1">
    <location>
        <begin position="178"/>
        <end position="197"/>
    </location>
</feature>
<proteinExistence type="predicted"/>
<evidence type="ECO:0000313" key="2">
    <source>
        <dbReference type="EMBL" id="KAK3694898.1"/>
    </source>
</evidence>
<reference evidence="2" key="1">
    <citation type="journal article" date="2023" name="Mol. Phylogenet. Evol.">
        <title>Genome-scale phylogeny and comparative genomics of the fungal order Sordariales.</title>
        <authorList>
            <person name="Hensen N."/>
            <person name="Bonometti L."/>
            <person name="Westerberg I."/>
            <person name="Brannstrom I.O."/>
            <person name="Guillou S."/>
            <person name="Cros-Aarteil S."/>
            <person name="Calhoun S."/>
            <person name="Haridas S."/>
            <person name="Kuo A."/>
            <person name="Mondo S."/>
            <person name="Pangilinan J."/>
            <person name="Riley R."/>
            <person name="LaButti K."/>
            <person name="Andreopoulos B."/>
            <person name="Lipzen A."/>
            <person name="Chen C."/>
            <person name="Yan M."/>
            <person name="Daum C."/>
            <person name="Ng V."/>
            <person name="Clum A."/>
            <person name="Steindorff A."/>
            <person name="Ohm R.A."/>
            <person name="Martin F."/>
            <person name="Silar P."/>
            <person name="Natvig D.O."/>
            <person name="Lalanne C."/>
            <person name="Gautier V."/>
            <person name="Ament-Velasquez S.L."/>
            <person name="Kruys A."/>
            <person name="Hutchinson M.I."/>
            <person name="Powell A.J."/>
            <person name="Barry K."/>
            <person name="Miller A.N."/>
            <person name="Grigoriev I.V."/>
            <person name="Debuchy R."/>
            <person name="Gladieux P."/>
            <person name="Hiltunen Thoren M."/>
            <person name="Johannesson H."/>
        </authorList>
    </citation>
    <scope>NUCLEOTIDE SEQUENCE</scope>
    <source>
        <strain evidence="2">CBS 314.62</strain>
    </source>
</reference>
<organism evidence="2 3">
    <name type="scientific">Podospora appendiculata</name>
    <dbReference type="NCBI Taxonomy" id="314037"/>
    <lineage>
        <taxon>Eukaryota</taxon>
        <taxon>Fungi</taxon>
        <taxon>Dikarya</taxon>
        <taxon>Ascomycota</taxon>
        <taxon>Pezizomycotina</taxon>
        <taxon>Sordariomycetes</taxon>
        <taxon>Sordariomycetidae</taxon>
        <taxon>Sordariales</taxon>
        <taxon>Podosporaceae</taxon>
        <taxon>Podospora</taxon>
    </lineage>
</organism>
<dbReference type="EMBL" id="JAULSO010000001">
    <property type="protein sequence ID" value="KAK3694898.1"/>
    <property type="molecule type" value="Genomic_DNA"/>
</dbReference>
<accession>A0AAE1CI30</accession>
<evidence type="ECO:0000256" key="1">
    <source>
        <dbReference type="SAM" id="MobiDB-lite"/>
    </source>
</evidence>
<evidence type="ECO:0000313" key="3">
    <source>
        <dbReference type="Proteomes" id="UP001270362"/>
    </source>
</evidence>
<gene>
    <name evidence="2" type="ORF">B0T22DRAFT_86405</name>
</gene>
<name>A0AAE1CI30_9PEZI</name>